<dbReference type="Proteomes" id="UP000039046">
    <property type="component" value="Unassembled WGS sequence"/>
</dbReference>
<dbReference type="SMART" id="SM00248">
    <property type="entry name" value="ANK"/>
    <property type="match status" value="5"/>
</dbReference>
<organism evidence="4 5">
    <name type="scientific">[Torrubiella] hemipterigena</name>
    <dbReference type="NCBI Taxonomy" id="1531966"/>
    <lineage>
        <taxon>Eukaryota</taxon>
        <taxon>Fungi</taxon>
        <taxon>Dikarya</taxon>
        <taxon>Ascomycota</taxon>
        <taxon>Pezizomycotina</taxon>
        <taxon>Sordariomycetes</taxon>
        <taxon>Hypocreomycetidae</taxon>
        <taxon>Hypocreales</taxon>
        <taxon>Clavicipitaceae</taxon>
        <taxon>Clavicipitaceae incertae sedis</taxon>
        <taxon>'Torrubiella' clade</taxon>
    </lineage>
</organism>
<sequence length="272" mass="29740">MHRCLLCLNENSRSFMQHFYSIYKQTSVQSTNIMQIEATEPRASRAIEAIKSGNVDSLRQTLADCPDLVKAHIMSAGDGRTLLHILADWPGNLPNNIATAQALIEVGCDVNARFIGHHTETPLHWAASNDDVALLDALLDAGADINADGGVIAETPLADARAFLQLKCAHRLVERGAIVSINDAATLGLLARVEGFFAQDPGVSDHDRNCALWNACHGGQLETAKFLLRRGAEINFIPDWEDMTPLDAAERSKAEPLVTWLREQGAKQRVEV</sequence>
<dbReference type="PANTHER" id="PTHR24171">
    <property type="entry name" value="ANKYRIN REPEAT DOMAIN-CONTAINING PROTEIN 39-RELATED"/>
    <property type="match status" value="1"/>
</dbReference>
<dbReference type="SUPFAM" id="SSF48403">
    <property type="entry name" value="Ankyrin repeat"/>
    <property type="match status" value="1"/>
</dbReference>
<dbReference type="InterPro" id="IPR036770">
    <property type="entry name" value="Ankyrin_rpt-contain_sf"/>
</dbReference>
<dbReference type="InterPro" id="IPR002110">
    <property type="entry name" value="Ankyrin_rpt"/>
</dbReference>
<dbReference type="AlphaFoldDB" id="A0A0A1SXG1"/>
<name>A0A0A1SXG1_9HYPO</name>
<protein>
    <submittedName>
        <fullName evidence="4">Uncharacterized protein</fullName>
    </submittedName>
</protein>
<dbReference type="Pfam" id="PF12796">
    <property type="entry name" value="Ank_2"/>
    <property type="match status" value="2"/>
</dbReference>
<dbReference type="PROSITE" id="PS50088">
    <property type="entry name" value="ANK_REPEAT"/>
    <property type="match status" value="1"/>
</dbReference>
<dbReference type="Gene3D" id="1.25.40.20">
    <property type="entry name" value="Ankyrin repeat-containing domain"/>
    <property type="match status" value="2"/>
</dbReference>
<keyword evidence="5" id="KW-1185">Reference proteome</keyword>
<keyword evidence="1" id="KW-0677">Repeat</keyword>
<accession>A0A0A1SXG1</accession>
<dbReference type="EMBL" id="CDHN01000002">
    <property type="protein sequence ID" value="CEJ89411.1"/>
    <property type="molecule type" value="Genomic_DNA"/>
</dbReference>
<dbReference type="HOGENOM" id="CLU_098592_0_0_1"/>
<evidence type="ECO:0000313" key="5">
    <source>
        <dbReference type="Proteomes" id="UP000039046"/>
    </source>
</evidence>
<proteinExistence type="predicted"/>
<reference evidence="4 5" key="1">
    <citation type="journal article" date="2015" name="Genome Announc.">
        <title>Draft Genome Sequence and Gene Annotation of the Entomopathogenic Fungus Verticillium hemipterigenum.</title>
        <authorList>
            <person name="Horn F."/>
            <person name="Habel A."/>
            <person name="Scharf D.H."/>
            <person name="Dworschak J."/>
            <person name="Brakhage A.A."/>
            <person name="Guthke R."/>
            <person name="Hertweck C."/>
            <person name="Linde J."/>
        </authorList>
    </citation>
    <scope>NUCLEOTIDE SEQUENCE [LARGE SCALE GENOMIC DNA]</scope>
</reference>
<feature type="repeat" description="ANK" evidence="3">
    <location>
        <begin position="118"/>
        <end position="150"/>
    </location>
</feature>
<keyword evidence="2 3" id="KW-0040">ANK repeat</keyword>
<gene>
    <name evidence="4" type="ORF">VHEMI05255</name>
</gene>
<evidence type="ECO:0000256" key="2">
    <source>
        <dbReference type="ARBA" id="ARBA00023043"/>
    </source>
</evidence>
<evidence type="ECO:0000256" key="1">
    <source>
        <dbReference type="ARBA" id="ARBA00022737"/>
    </source>
</evidence>
<evidence type="ECO:0000313" key="4">
    <source>
        <dbReference type="EMBL" id="CEJ89411.1"/>
    </source>
</evidence>
<dbReference type="OrthoDB" id="4772757at2759"/>
<dbReference type="PROSITE" id="PS50297">
    <property type="entry name" value="ANK_REP_REGION"/>
    <property type="match status" value="1"/>
</dbReference>
<evidence type="ECO:0000256" key="3">
    <source>
        <dbReference type="PROSITE-ProRule" id="PRU00023"/>
    </source>
</evidence>